<name>A0A340XZN5_LIPVE</name>
<feature type="region of interest" description="Disordered" evidence="1">
    <location>
        <begin position="451"/>
        <end position="483"/>
    </location>
</feature>
<dbReference type="AlphaFoldDB" id="A0A340XZN5"/>
<sequence>MGSPAAPAPHPQSCPHGGRPRPLPWRRAGRHAESSPALHCPGQSRSLGEEPGGVGRGLPAGAEPQLINAQCKPDCQAIRLDPGVLGRPTPPPIPRASAAGHPQSALLATPARGFPGLEVMATHSLQETPTGLDLLATSPASTLGDTFSLCLSNSAKTHKACLGKFLSSRLCRCTTIYHPAAQANTLGSSPPWEAVNKRTSLAHTSGMRTHARAASAQAHRVSGQDRGERVVMAELRSRRCPQWGQEAISPAPPGLTHSRHLALALIWGSCQAGQEENAPARGQPLADEGGSSATPATLCGSAHRARSTALWGVVHRKYQKQEQKGCRLSMVAGTPPKPLPQAARASLRAQLRARLIQGMQPQHQLSQPRISLSSVGLLLATALGPTPGGGAWPPTCTIPLQPHCICSQGAQILPPTPALLPAPLSPTFSRPTQAFQAFGPACKELPRKRGGLLPHTPFPRTRILAPTPSPARTPWAPPGAPPP</sequence>
<dbReference type="KEGG" id="lve:103076126"/>
<organism evidence="2 3">
    <name type="scientific">Lipotes vexillifer</name>
    <name type="common">Yangtze river dolphin</name>
    <dbReference type="NCBI Taxonomy" id="118797"/>
    <lineage>
        <taxon>Eukaryota</taxon>
        <taxon>Metazoa</taxon>
        <taxon>Chordata</taxon>
        <taxon>Craniata</taxon>
        <taxon>Vertebrata</taxon>
        <taxon>Euteleostomi</taxon>
        <taxon>Mammalia</taxon>
        <taxon>Eutheria</taxon>
        <taxon>Laurasiatheria</taxon>
        <taxon>Artiodactyla</taxon>
        <taxon>Whippomorpha</taxon>
        <taxon>Cetacea</taxon>
        <taxon>Odontoceti</taxon>
        <taxon>Lipotidae</taxon>
        <taxon>Lipotes</taxon>
    </lineage>
</organism>
<gene>
    <name evidence="3" type="primary">LOC103076126</name>
</gene>
<feature type="region of interest" description="Disordered" evidence="1">
    <location>
        <begin position="274"/>
        <end position="298"/>
    </location>
</feature>
<evidence type="ECO:0000313" key="2">
    <source>
        <dbReference type="Proteomes" id="UP000265300"/>
    </source>
</evidence>
<proteinExistence type="predicted"/>
<dbReference type="InParanoid" id="A0A340XZN5"/>
<feature type="compositionally biased region" description="Pro residues" evidence="1">
    <location>
        <begin position="1"/>
        <end position="12"/>
    </location>
</feature>
<dbReference type="GeneID" id="103076126"/>
<dbReference type="Proteomes" id="UP000265300">
    <property type="component" value="Unplaced"/>
</dbReference>
<keyword evidence="2" id="KW-1185">Reference proteome</keyword>
<feature type="region of interest" description="Disordered" evidence="1">
    <location>
        <begin position="1"/>
        <end position="61"/>
    </location>
</feature>
<dbReference type="RefSeq" id="XP_007464670.1">
    <property type="nucleotide sequence ID" value="XM_007464608.1"/>
</dbReference>
<reference evidence="3" key="1">
    <citation type="submission" date="2025-08" db="UniProtKB">
        <authorList>
            <consortium name="RefSeq"/>
        </authorList>
    </citation>
    <scope>IDENTIFICATION</scope>
</reference>
<feature type="region of interest" description="Disordered" evidence="1">
    <location>
        <begin position="82"/>
        <end position="101"/>
    </location>
</feature>
<accession>A0A340XZN5</accession>
<evidence type="ECO:0000313" key="3">
    <source>
        <dbReference type="RefSeq" id="XP_007464670.1"/>
    </source>
</evidence>
<feature type="compositionally biased region" description="Pro residues" evidence="1">
    <location>
        <begin position="467"/>
        <end position="483"/>
    </location>
</feature>
<evidence type="ECO:0000256" key="1">
    <source>
        <dbReference type="SAM" id="MobiDB-lite"/>
    </source>
</evidence>
<protein>
    <submittedName>
        <fullName evidence="3">Uncharacterized protein LOC103076126</fullName>
    </submittedName>
</protein>